<evidence type="ECO:0000256" key="1">
    <source>
        <dbReference type="SAM" id="MobiDB-lite"/>
    </source>
</evidence>
<keyword evidence="2" id="KW-1133">Transmembrane helix</keyword>
<name>A0A2N3V9Y1_9NOCA</name>
<dbReference type="Pfam" id="PF13828">
    <property type="entry name" value="DUF4190"/>
    <property type="match status" value="1"/>
</dbReference>
<dbReference type="Proteomes" id="UP000233766">
    <property type="component" value="Unassembled WGS sequence"/>
</dbReference>
<gene>
    <name evidence="4" type="ORF">ATK86_2791</name>
</gene>
<keyword evidence="2" id="KW-0812">Transmembrane</keyword>
<proteinExistence type="predicted"/>
<feature type="region of interest" description="Disordered" evidence="1">
    <location>
        <begin position="1"/>
        <end position="99"/>
    </location>
</feature>
<sequence>MEYAVAMTNPGDSDEWWKQYGGSGVSPESGAPGSVPQHPTAQPSQPSQYPSSPQYPQQPAPPPSQPQYPQQPPSQPQYQQPSQPQYPQQPPAYGQQPGYGGYPAAGAYQPYGQYPQPQGTNGLAIGALVSSLIGLCSCGLGAIVGIILGVMALNQIKERGGEGKGMAQAGIWIGVAAIVGWILYILFFVVLGIAGGLDSSTTY</sequence>
<evidence type="ECO:0000313" key="4">
    <source>
        <dbReference type="EMBL" id="PKV78423.1"/>
    </source>
</evidence>
<feature type="transmembrane region" description="Helical" evidence="2">
    <location>
        <begin position="171"/>
        <end position="197"/>
    </location>
</feature>
<protein>
    <submittedName>
        <fullName evidence="4">Uncharacterized protein DUF4190</fullName>
    </submittedName>
</protein>
<comment type="caution">
    <text evidence="4">The sequence shown here is derived from an EMBL/GenBank/DDBJ whole genome shotgun (WGS) entry which is preliminary data.</text>
</comment>
<keyword evidence="5" id="KW-1185">Reference proteome</keyword>
<accession>A0A2N3V9Y1</accession>
<dbReference type="AlphaFoldDB" id="A0A2N3V9Y1"/>
<evidence type="ECO:0000256" key="2">
    <source>
        <dbReference type="SAM" id="Phobius"/>
    </source>
</evidence>
<feature type="domain" description="DUF4190" evidence="3">
    <location>
        <begin position="123"/>
        <end position="184"/>
    </location>
</feature>
<feature type="compositionally biased region" description="Pro residues" evidence="1">
    <location>
        <begin position="56"/>
        <end position="75"/>
    </location>
</feature>
<feature type="compositionally biased region" description="Low complexity" evidence="1">
    <location>
        <begin position="41"/>
        <end position="55"/>
    </location>
</feature>
<feature type="compositionally biased region" description="Low complexity" evidence="1">
    <location>
        <begin position="76"/>
        <end position="96"/>
    </location>
</feature>
<dbReference type="EMBL" id="PJMW01000002">
    <property type="protein sequence ID" value="PKV78423.1"/>
    <property type="molecule type" value="Genomic_DNA"/>
</dbReference>
<organism evidence="4 5">
    <name type="scientific">Nocardia fluminea</name>
    <dbReference type="NCBI Taxonomy" id="134984"/>
    <lineage>
        <taxon>Bacteria</taxon>
        <taxon>Bacillati</taxon>
        <taxon>Actinomycetota</taxon>
        <taxon>Actinomycetes</taxon>
        <taxon>Mycobacteriales</taxon>
        <taxon>Nocardiaceae</taxon>
        <taxon>Nocardia</taxon>
    </lineage>
</organism>
<evidence type="ECO:0000313" key="5">
    <source>
        <dbReference type="Proteomes" id="UP000233766"/>
    </source>
</evidence>
<reference evidence="4 5" key="1">
    <citation type="submission" date="2017-12" db="EMBL/GenBank/DDBJ databases">
        <title>Sequencing the genomes of 1000 Actinobacteria strains.</title>
        <authorList>
            <person name="Klenk H.-P."/>
        </authorList>
    </citation>
    <scope>NUCLEOTIDE SEQUENCE [LARGE SCALE GENOMIC DNA]</scope>
    <source>
        <strain evidence="4 5">DSM 44489</strain>
    </source>
</reference>
<keyword evidence="2" id="KW-0472">Membrane</keyword>
<evidence type="ECO:0000259" key="3">
    <source>
        <dbReference type="Pfam" id="PF13828"/>
    </source>
</evidence>
<dbReference type="InterPro" id="IPR025241">
    <property type="entry name" value="DUF4190"/>
</dbReference>
<feature type="transmembrane region" description="Helical" evidence="2">
    <location>
        <begin position="123"/>
        <end position="150"/>
    </location>
</feature>